<evidence type="ECO:0000256" key="1">
    <source>
        <dbReference type="SAM" id="SignalP"/>
    </source>
</evidence>
<feature type="chain" id="PRO_5045731070" evidence="1">
    <location>
        <begin position="21"/>
        <end position="395"/>
    </location>
</feature>
<feature type="domain" description="Copper amine oxidase-like N-terminal" evidence="2">
    <location>
        <begin position="34"/>
        <end position="139"/>
    </location>
</feature>
<keyword evidence="1" id="KW-0732">Signal</keyword>
<accession>A0ABV8S586</accession>
<evidence type="ECO:0000259" key="2">
    <source>
        <dbReference type="Pfam" id="PF07833"/>
    </source>
</evidence>
<evidence type="ECO:0000313" key="4">
    <source>
        <dbReference type="Proteomes" id="UP001595755"/>
    </source>
</evidence>
<dbReference type="RefSeq" id="WP_204601010.1">
    <property type="nucleotide sequence ID" value="NZ_JBHSED010000003.1"/>
</dbReference>
<reference evidence="4" key="1">
    <citation type="journal article" date="2019" name="Int. J. Syst. Evol. Microbiol.">
        <title>The Global Catalogue of Microorganisms (GCM) 10K type strain sequencing project: providing services to taxonomists for standard genome sequencing and annotation.</title>
        <authorList>
            <consortium name="The Broad Institute Genomics Platform"/>
            <consortium name="The Broad Institute Genome Sequencing Center for Infectious Disease"/>
            <person name="Wu L."/>
            <person name="Ma J."/>
        </authorList>
    </citation>
    <scope>NUCLEOTIDE SEQUENCE [LARGE SCALE GENOMIC DNA]</scope>
    <source>
        <strain evidence="4">CGMCC 4.1641</strain>
    </source>
</reference>
<keyword evidence="4" id="KW-1185">Reference proteome</keyword>
<dbReference type="Gene3D" id="3.30.457.10">
    <property type="entry name" value="Copper amine oxidase-like, N-terminal domain"/>
    <property type="match status" value="1"/>
</dbReference>
<evidence type="ECO:0000313" key="3">
    <source>
        <dbReference type="EMBL" id="MFC4302093.1"/>
    </source>
</evidence>
<dbReference type="InterPro" id="IPR012854">
    <property type="entry name" value="Cu_amine_oxidase-like_N"/>
</dbReference>
<gene>
    <name evidence="3" type="ORF">ACFO1S_01415</name>
</gene>
<dbReference type="InterPro" id="IPR036582">
    <property type="entry name" value="Mao_N_sf"/>
</dbReference>
<organism evidence="3 4">
    <name type="scientific">Cohnella boryungensis</name>
    <dbReference type="NCBI Taxonomy" id="768479"/>
    <lineage>
        <taxon>Bacteria</taxon>
        <taxon>Bacillati</taxon>
        <taxon>Bacillota</taxon>
        <taxon>Bacilli</taxon>
        <taxon>Bacillales</taxon>
        <taxon>Paenibacillaceae</taxon>
        <taxon>Cohnella</taxon>
    </lineage>
</organism>
<dbReference type="SUPFAM" id="SSF54427">
    <property type="entry name" value="NTF2-like"/>
    <property type="match status" value="1"/>
</dbReference>
<dbReference type="EMBL" id="JBHSED010000003">
    <property type="protein sequence ID" value="MFC4302093.1"/>
    <property type="molecule type" value="Genomic_DNA"/>
</dbReference>
<comment type="caution">
    <text evidence="3">The sequence shown here is derived from an EMBL/GenBank/DDBJ whole genome shotgun (WGS) entry which is preliminary data.</text>
</comment>
<dbReference type="Proteomes" id="UP001595755">
    <property type="component" value="Unassembled WGS sequence"/>
</dbReference>
<dbReference type="SUPFAM" id="SSF55383">
    <property type="entry name" value="Copper amine oxidase, domain N"/>
    <property type="match status" value="1"/>
</dbReference>
<proteinExistence type="predicted"/>
<protein>
    <submittedName>
        <fullName evidence="3">Stalk domain-containing protein</fullName>
    </submittedName>
</protein>
<sequence>MKRLAILLFSAMLTFALAGAASAAASKPQAMAIQVDGKAVDFGADLLITKNKAYVEYAKLFKQLGYESYMEEATKTIYAENGDFEIQATVGGDLAFVNGLTAASTGELISRDGKTWIGLRFASLLMNYGVEWEADTKTAVLVFQGPTQADKDAIKAMFDKLRLVEASGDVEGLASFMAKDTVLDVKALQENFKSIKAKTQSTMEEMTIQAFNGGKAAVVALEETKKVSGGFFADVKTQARYMLSKDEAGQWKIYNIEVLDIEYTDIPGLFKQQATVPEAEKTAIGNLFAEQVKAANEKNAEAYVATLEDYPEKEELKASLVEMFGRLSLNVTTEQLVIVDYDSSGKATLLVSMLTETEIAGQKYKNRTVVVNDAVKTNGKWLLKAETGVLSNENL</sequence>
<dbReference type="Pfam" id="PF07833">
    <property type="entry name" value="Cu_amine_oxidN1"/>
    <property type="match status" value="1"/>
</dbReference>
<name>A0ABV8S586_9BACL</name>
<feature type="signal peptide" evidence="1">
    <location>
        <begin position="1"/>
        <end position="20"/>
    </location>
</feature>
<dbReference type="InterPro" id="IPR032710">
    <property type="entry name" value="NTF2-like_dom_sf"/>
</dbReference>